<feature type="compositionally biased region" description="Basic and acidic residues" evidence="1">
    <location>
        <begin position="57"/>
        <end position="71"/>
    </location>
</feature>
<feature type="region of interest" description="Disordered" evidence="1">
    <location>
        <begin position="19"/>
        <end position="101"/>
    </location>
</feature>
<feature type="compositionally biased region" description="Basic residues" evidence="1">
    <location>
        <begin position="21"/>
        <end position="34"/>
    </location>
</feature>
<name>A0A8D8XE34_9HEMI</name>
<feature type="region of interest" description="Disordered" evidence="1">
    <location>
        <begin position="152"/>
        <end position="185"/>
    </location>
</feature>
<organism evidence="2">
    <name type="scientific">Cacopsylla melanoneura</name>
    <dbReference type="NCBI Taxonomy" id="428564"/>
    <lineage>
        <taxon>Eukaryota</taxon>
        <taxon>Metazoa</taxon>
        <taxon>Ecdysozoa</taxon>
        <taxon>Arthropoda</taxon>
        <taxon>Hexapoda</taxon>
        <taxon>Insecta</taxon>
        <taxon>Pterygota</taxon>
        <taxon>Neoptera</taxon>
        <taxon>Paraneoptera</taxon>
        <taxon>Hemiptera</taxon>
        <taxon>Sternorrhyncha</taxon>
        <taxon>Psylloidea</taxon>
        <taxon>Psyllidae</taxon>
        <taxon>Psyllinae</taxon>
        <taxon>Cacopsylla</taxon>
    </lineage>
</organism>
<dbReference type="AlphaFoldDB" id="A0A8D8XE34"/>
<reference evidence="2" key="1">
    <citation type="submission" date="2021-05" db="EMBL/GenBank/DDBJ databases">
        <authorList>
            <person name="Alioto T."/>
            <person name="Alioto T."/>
            <person name="Gomez Garrido J."/>
        </authorList>
    </citation>
    <scope>NUCLEOTIDE SEQUENCE</scope>
</reference>
<evidence type="ECO:0000313" key="2">
    <source>
        <dbReference type="EMBL" id="CAG6693632.1"/>
    </source>
</evidence>
<protein>
    <submittedName>
        <fullName evidence="2">Uncharacterized protein</fullName>
    </submittedName>
</protein>
<proteinExistence type="predicted"/>
<accession>A0A8D8XE34</accession>
<sequence>MKMGRSLQARRKMVMTVKVNLGKRKRRSPARRVRKETDRPDIGSIDPIEAETQVGQDRVDRDLETRTERKTSPPPRITVDLVITDGTDVTPGPDPAPEIEPELRVVPGTDSVTGRGIAIETVRRIEAGERVDEIGNEEEEGGMIGASCHCRCHRPDDTSPSPPLTRPPRSTSGNCWRSRARMRSR</sequence>
<evidence type="ECO:0000256" key="1">
    <source>
        <dbReference type="SAM" id="MobiDB-lite"/>
    </source>
</evidence>
<dbReference type="EMBL" id="HBUF01313865">
    <property type="protein sequence ID" value="CAG6693632.1"/>
    <property type="molecule type" value="Transcribed_RNA"/>
</dbReference>